<reference evidence="11 12" key="1">
    <citation type="submission" date="2024-06" db="EMBL/GenBank/DDBJ databases">
        <title>Genomic Encyclopedia of Type Strains, Phase IV (KMG-IV): sequencing the most valuable type-strain genomes for metagenomic binning, comparative biology and taxonomic classification.</title>
        <authorList>
            <person name="Goeker M."/>
        </authorList>
    </citation>
    <scope>NUCLEOTIDE SEQUENCE [LARGE SCALE GENOMIC DNA]</scope>
    <source>
        <strain evidence="11 12">DSM 28102</strain>
    </source>
</reference>
<dbReference type="PROSITE" id="PS50928">
    <property type="entry name" value="ABC_TM1"/>
    <property type="match status" value="1"/>
</dbReference>
<feature type="transmembrane region" description="Helical" evidence="9">
    <location>
        <begin position="153"/>
        <end position="172"/>
    </location>
</feature>
<dbReference type="InterPro" id="IPR010065">
    <property type="entry name" value="AA_ABC_transptr_permease_3TM"/>
</dbReference>
<evidence type="ECO:0000256" key="2">
    <source>
        <dbReference type="ARBA" id="ARBA00010072"/>
    </source>
</evidence>
<dbReference type="NCBIfam" id="TIGR01726">
    <property type="entry name" value="HEQRo_perm_3TM"/>
    <property type="match status" value="1"/>
</dbReference>
<feature type="domain" description="ABC transmembrane type-1" evidence="10">
    <location>
        <begin position="25"/>
        <end position="224"/>
    </location>
</feature>
<dbReference type="PANTHER" id="PTHR30133">
    <property type="entry name" value="CATIONIC AMINO ACID TRANSPORTER, MEMBRANE COMPONENT"/>
    <property type="match status" value="1"/>
</dbReference>
<evidence type="ECO:0000256" key="6">
    <source>
        <dbReference type="ARBA" id="ARBA00022692"/>
    </source>
</evidence>
<keyword evidence="8 9" id="KW-0472">Membrane</keyword>
<dbReference type="Gene3D" id="1.10.3720.10">
    <property type="entry name" value="MetI-like"/>
    <property type="match status" value="1"/>
</dbReference>
<keyword evidence="12" id="KW-1185">Reference proteome</keyword>
<dbReference type="InterPro" id="IPR051613">
    <property type="entry name" value="ABC_transp_permease_HisMQ"/>
</dbReference>
<sequence>MEQLTGFQLLALSPPGWGGALLRGLVTSLEVAAGGFALGQVIGILGSAGKLYGGPVIRDLMEIYTTVVRAIPELVLIVLLYYAGTAALNNLMTALGFSSVDISGMLAGILVIGLVQGAYSTEVLRGAILAIPPGQIEAGRAYGMPPAMIMRRITLPAMLPHAIPGLANLWLVTTKDTALLAVVGFTELTLATRQAAGVTHEYFLFFSAAGVLYLAVTLISNVLLQLLERRASRGMKRRQT</sequence>
<keyword evidence="4" id="KW-1003">Cell membrane</keyword>
<evidence type="ECO:0000259" key="10">
    <source>
        <dbReference type="PROSITE" id="PS50928"/>
    </source>
</evidence>
<accession>A0ABV2IG22</accession>
<feature type="transmembrane region" description="Helical" evidence="9">
    <location>
        <begin position="66"/>
        <end position="83"/>
    </location>
</feature>
<evidence type="ECO:0000256" key="7">
    <source>
        <dbReference type="ARBA" id="ARBA00022989"/>
    </source>
</evidence>
<evidence type="ECO:0000313" key="12">
    <source>
        <dbReference type="Proteomes" id="UP001549164"/>
    </source>
</evidence>
<comment type="subcellular location">
    <subcellularLocation>
        <location evidence="1">Cell inner membrane</location>
        <topology evidence="1">Multi-pass membrane protein</topology>
    </subcellularLocation>
    <subcellularLocation>
        <location evidence="9">Cell membrane</location>
        <topology evidence="9">Multi-pass membrane protein</topology>
    </subcellularLocation>
</comment>
<protein>
    <submittedName>
        <fullName evidence="11">Polar amino acid transport system permease protein</fullName>
    </submittedName>
</protein>
<comment type="caution">
    <text evidence="11">The sequence shown here is derived from an EMBL/GenBank/DDBJ whole genome shotgun (WGS) entry which is preliminary data.</text>
</comment>
<keyword evidence="6 9" id="KW-0812">Transmembrane</keyword>
<evidence type="ECO:0000256" key="4">
    <source>
        <dbReference type="ARBA" id="ARBA00022475"/>
    </source>
</evidence>
<gene>
    <name evidence="11" type="ORF">ABID12_003279</name>
</gene>
<keyword evidence="5" id="KW-0997">Cell inner membrane</keyword>
<evidence type="ECO:0000313" key="11">
    <source>
        <dbReference type="EMBL" id="MET3601323.1"/>
    </source>
</evidence>
<organism evidence="11 12">
    <name type="scientific">Martelella mangrovi</name>
    <dbReference type="NCBI Taxonomy" id="1397477"/>
    <lineage>
        <taxon>Bacteria</taxon>
        <taxon>Pseudomonadati</taxon>
        <taxon>Pseudomonadota</taxon>
        <taxon>Alphaproteobacteria</taxon>
        <taxon>Hyphomicrobiales</taxon>
        <taxon>Aurantimonadaceae</taxon>
        <taxon>Martelella</taxon>
    </lineage>
</organism>
<dbReference type="EMBL" id="JBEPLY010000012">
    <property type="protein sequence ID" value="MET3601323.1"/>
    <property type="molecule type" value="Genomic_DNA"/>
</dbReference>
<dbReference type="SUPFAM" id="SSF161098">
    <property type="entry name" value="MetI-like"/>
    <property type="match status" value="1"/>
</dbReference>
<comment type="similarity">
    <text evidence="2">Belongs to the binding-protein-dependent transport system permease family. HisMQ subfamily.</text>
</comment>
<name>A0ABV2IG22_9HYPH</name>
<keyword evidence="7 9" id="KW-1133">Transmembrane helix</keyword>
<feature type="transmembrane region" description="Helical" evidence="9">
    <location>
        <begin position="95"/>
        <end position="115"/>
    </location>
</feature>
<dbReference type="InterPro" id="IPR000515">
    <property type="entry name" value="MetI-like"/>
</dbReference>
<dbReference type="CDD" id="cd06261">
    <property type="entry name" value="TM_PBP2"/>
    <property type="match status" value="1"/>
</dbReference>
<evidence type="ECO:0000256" key="9">
    <source>
        <dbReference type="RuleBase" id="RU363032"/>
    </source>
</evidence>
<dbReference type="RefSeq" id="WP_106302811.1">
    <property type="nucleotide sequence ID" value="NZ_JBEPLY010000012.1"/>
</dbReference>
<feature type="transmembrane region" description="Helical" evidence="9">
    <location>
        <begin position="20"/>
        <end position="45"/>
    </location>
</feature>
<dbReference type="Pfam" id="PF00528">
    <property type="entry name" value="BPD_transp_1"/>
    <property type="match status" value="1"/>
</dbReference>
<evidence type="ECO:0000256" key="1">
    <source>
        <dbReference type="ARBA" id="ARBA00004429"/>
    </source>
</evidence>
<evidence type="ECO:0000256" key="3">
    <source>
        <dbReference type="ARBA" id="ARBA00022448"/>
    </source>
</evidence>
<keyword evidence="3 9" id="KW-0813">Transport</keyword>
<dbReference type="Proteomes" id="UP001549164">
    <property type="component" value="Unassembled WGS sequence"/>
</dbReference>
<dbReference type="InterPro" id="IPR035906">
    <property type="entry name" value="MetI-like_sf"/>
</dbReference>
<feature type="transmembrane region" description="Helical" evidence="9">
    <location>
        <begin position="202"/>
        <end position="227"/>
    </location>
</feature>
<proteinExistence type="inferred from homology"/>
<evidence type="ECO:0000256" key="5">
    <source>
        <dbReference type="ARBA" id="ARBA00022519"/>
    </source>
</evidence>
<evidence type="ECO:0000256" key="8">
    <source>
        <dbReference type="ARBA" id="ARBA00023136"/>
    </source>
</evidence>